<feature type="compositionally biased region" description="Pro residues" evidence="1">
    <location>
        <begin position="422"/>
        <end position="432"/>
    </location>
</feature>
<dbReference type="InterPro" id="IPR014529">
    <property type="entry name" value="UCP026631"/>
</dbReference>
<name>A0A9W6SMS9_9ACTN</name>
<keyword evidence="2" id="KW-0472">Membrane</keyword>
<dbReference type="AlphaFoldDB" id="A0A9W6SMS9"/>
<feature type="region of interest" description="Disordered" evidence="1">
    <location>
        <begin position="418"/>
        <end position="438"/>
    </location>
</feature>
<dbReference type="PIRSF" id="PIRSF026631">
    <property type="entry name" value="UCP026631"/>
    <property type="match status" value="1"/>
</dbReference>
<sequence>MTPTGMRRLHPLSPLLRGLRSFWFVIAAISWQGFAQLGLTRGAIIVAAFGLLGLAWSWLGWLTTGYQITQGELRVNDGILTRSRRAIPIERLQAVDVVQPLLARLTGLAELRLETAGGGKTEAPLSYLTLAAAHDLRRQLLAHAAPPPTETTDTPQTTPLVSVPTPRLIAAQLLTPHILLLPIAVAFTVWLFIINPDLTLFGIAGTVTAVAGILFQPVKEAMVNYRFTARVAHDGLRVGHGLLERRAQTLPLKRVIAAGVRAPLLWRGFGWARASVASAAYGLDSGIEGFAGRTLLPVGTRLQARQVVAAVLPGVDLDAITWNPAHPRSRWVAPLSWRRLAVSMEDSVFAVRSGWATRAELVVDYRRIQSVRVTQGRWERLFGLATVHADIAGAPGIASRARGRELSEALRLARDLIRRSAPPAPAPLPPADRPAGEG</sequence>
<evidence type="ECO:0000313" key="5">
    <source>
        <dbReference type="Proteomes" id="UP001165079"/>
    </source>
</evidence>
<reference evidence="4" key="1">
    <citation type="submission" date="2023-03" db="EMBL/GenBank/DDBJ databases">
        <title>Actinorhabdospora filicis NBRC 111898.</title>
        <authorList>
            <person name="Ichikawa N."/>
            <person name="Sato H."/>
            <person name="Tonouchi N."/>
        </authorList>
    </citation>
    <scope>NUCLEOTIDE SEQUENCE</scope>
    <source>
        <strain evidence="4">NBRC 111898</strain>
    </source>
</reference>
<keyword evidence="5" id="KW-1185">Reference proteome</keyword>
<feature type="transmembrane region" description="Helical" evidence="2">
    <location>
        <begin position="44"/>
        <end position="64"/>
    </location>
</feature>
<dbReference type="Pfam" id="PF03703">
    <property type="entry name" value="bPH_2"/>
    <property type="match status" value="3"/>
</dbReference>
<dbReference type="EMBL" id="BSTX01000002">
    <property type="protein sequence ID" value="GLZ78765.1"/>
    <property type="molecule type" value="Genomic_DNA"/>
</dbReference>
<evidence type="ECO:0000256" key="1">
    <source>
        <dbReference type="SAM" id="MobiDB-lite"/>
    </source>
</evidence>
<feature type="domain" description="YdbS-like PH" evidence="3">
    <location>
        <begin position="337"/>
        <end position="414"/>
    </location>
</feature>
<comment type="caution">
    <text evidence="4">The sequence shown here is derived from an EMBL/GenBank/DDBJ whole genome shotgun (WGS) entry which is preliminary data.</text>
</comment>
<evidence type="ECO:0000313" key="4">
    <source>
        <dbReference type="EMBL" id="GLZ78765.1"/>
    </source>
</evidence>
<accession>A0A9W6SMS9</accession>
<dbReference type="PANTHER" id="PTHR34473:SF2">
    <property type="entry name" value="UPF0699 TRANSMEMBRANE PROTEIN YDBT"/>
    <property type="match status" value="1"/>
</dbReference>
<feature type="transmembrane region" description="Helical" evidence="2">
    <location>
        <begin position="21"/>
        <end position="38"/>
    </location>
</feature>
<evidence type="ECO:0000256" key="2">
    <source>
        <dbReference type="SAM" id="Phobius"/>
    </source>
</evidence>
<organism evidence="4 5">
    <name type="scientific">Actinorhabdospora filicis</name>
    <dbReference type="NCBI Taxonomy" id="1785913"/>
    <lineage>
        <taxon>Bacteria</taxon>
        <taxon>Bacillati</taxon>
        <taxon>Actinomycetota</taxon>
        <taxon>Actinomycetes</taxon>
        <taxon>Micromonosporales</taxon>
        <taxon>Micromonosporaceae</taxon>
        <taxon>Actinorhabdospora</taxon>
    </lineage>
</organism>
<keyword evidence="2" id="KW-1133">Transmembrane helix</keyword>
<evidence type="ECO:0000259" key="3">
    <source>
        <dbReference type="Pfam" id="PF03703"/>
    </source>
</evidence>
<feature type="domain" description="YdbS-like PH" evidence="3">
    <location>
        <begin position="61"/>
        <end position="140"/>
    </location>
</feature>
<dbReference type="PANTHER" id="PTHR34473">
    <property type="entry name" value="UPF0699 TRANSMEMBRANE PROTEIN YDBS"/>
    <property type="match status" value="1"/>
</dbReference>
<proteinExistence type="predicted"/>
<feature type="transmembrane region" description="Helical" evidence="2">
    <location>
        <begin position="199"/>
        <end position="218"/>
    </location>
</feature>
<protein>
    <submittedName>
        <fullName evidence="4">Membrane protein</fullName>
    </submittedName>
</protein>
<gene>
    <name evidence="4" type="ORF">Afil01_35720</name>
</gene>
<feature type="transmembrane region" description="Helical" evidence="2">
    <location>
        <begin position="173"/>
        <end position="193"/>
    </location>
</feature>
<feature type="domain" description="YdbS-like PH" evidence="3">
    <location>
        <begin position="226"/>
        <end position="282"/>
    </location>
</feature>
<dbReference type="Proteomes" id="UP001165079">
    <property type="component" value="Unassembled WGS sequence"/>
</dbReference>
<dbReference type="RefSeq" id="WP_285663909.1">
    <property type="nucleotide sequence ID" value="NZ_BSTX01000002.1"/>
</dbReference>
<keyword evidence="2" id="KW-0812">Transmembrane</keyword>
<dbReference type="InterPro" id="IPR005182">
    <property type="entry name" value="YdbS-like_PH"/>
</dbReference>